<protein>
    <submittedName>
        <fullName evidence="8">PERQ amino acid-rich with GYF domain-containing protein 2-like</fullName>
    </submittedName>
</protein>
<dbReference type="GO" id="GO:0061630">
    <property type="term" value="F:ubiquitin protein ligase activity"/>
    <property type="evidence" value="ECO:0007669"/>
    <property type="project" value="TreeGrafter"/>
</dbReference>
<dbReference type="RefSeq" id="XP_019623398.1">
    <property type="nucleotide sequence ID" value="XM_019767839.1"/>
</dbReference>
<evidence type="ECO:0000256" key="2">
    <source>
        <dbReference type="ARBA" id="ARBA00022771"/>
    </source>
</evidence>
<keyword evidence="2 4" id="KW-0863">Zinc-finger</keyword>
<dbReference type="Pfam" id="PF13639">
    <property type="entry name" value="zf-RING_2"/>
    <property type="match status" value="1"/>
</dbReference>
<name>A0A6P4YG28_BRABE</name>
<dbReference type="OrthoDB" id="8062037at2759"/>
<dbReference type="GO" id="GO:0008270">
    <property type="term" value="F:zinc ion binding"/>
    <property type="evidence" value="ECO:0007669"/>
    <property type="project" value="UniProtKB-KW"/>
</dbReference>
<organism evidence="7 8">
    <name type="scientific">Branchiostoma belcheri</name>
    <name type="common">Amphioxus</name>
    <dbReference type="NCBI Taxonomy" id="7741"/>
    <lineage>
        <taxon>Eukaryota</taxon>
        <taxon>Metazoa</taxon>
        <taxon>Chordata</taxon>
        <taxon>Cephalochordata</taxon>
        <taxon>Leptocardii</taxon>
        <taxon>Amphioxiformes</taxon>
        <taxon>Branchiostomatidae</taxon>
        <taxon>Branchiostoma</taxon>
    </lineage>
</organism>
<dbReference type="InterPro" id="IPR051834">
    <property type="entry name" value="RING_finger_E3_ligase"/>
</dbReference>
<feature type="domain" description="RING-type" evidence="6">
    <location>
        <begin position="110"/>
        <end position="153"/>
    </location>
</feature>
<dbReference type="PANTHER" id="PTHR45931">
    <property type="entry name" value="SI:CH211-59O9.10"/>
    <property type="match status" value="1"/>
</dbReference>
<dbReference type="SUPFAM" id="SSF57850">
    <property type="entry name" value="RING/U-box"/>
    <property type="match status" value="1"/>
</dbReference>
<reference evidence="8" key="1">
    <citation type="submission" date="2025-08" db="UniProtKB">
        <authorList>
            <consortium name="RefSeq"/>
        </authorList>
    </citation>
    <scope>IDENTIFICATION</scope>
    <source>
        <tissue evidence="8">Gonad</tissue>
    </source>
</reference>
<dbReference type="Gene3D" id="3.30.40.10">
    <property type="entry name" value="Zinc/RING finger domain, C3HC4 (zinc finger)"/>
    <property type="match status" value="1"/>
</dbReference>
<dbReference type="PANTHER" id="PTHR45931:SF3">
    <property type="entry name" value="RING ZINC FINGER-CONTAINING PROTEIN"/>
    <property type="match status" value="1"/>
</dbReference>
<dbReference type="GO" id="GO:0006511">
    <property type="term" value="P:ubiquitin-dependent protein catabolic process"/>
    <property type="evidence" value="ECO:0007669"/>
    <property type="project" value="TreeGrafter"/>
</dbReference>
<proteinExistence type="predicted"/>
<keyword evidence="1" id="KW-0479">Metal-binding</keyword>
<feature type="region of interest" description="Disordered" evidence="5">
    <location>
        <begin position="1"/>
        <end position="65"/>
    </location>
</feature>
<feature type="compositionally biased region" description="Basic and acidic residues" evidence="5">
    <location>
        <begin position="22"/>
        <end position="65"/>
    </location>
</feature>
<dbReference type="GO" id="GO:0005634">
    <property type="term" value="C:nucleus"/>
    <property type="evidence" value="ECO:0007669"/>
    <property type="project" value="TreeGrafter"/>
</dbReference>
<evidence type="ECO:0000313" key="7">
    <source>
        <dbReference type="Proteomes" id="UP000515135"/>
    </source>
</evidence>
<dbReference type="KEGG" id="bbel:109469332"/>
<dbReference type="InterPro" id="IPR013083">
    <property type="entry name" value="Znf_RING/FYVE/PHD"/>
</dbReference>
<evidence type="ECO:0000259" key="6">
    <source>
        <dbReference type="PROSITE" id="PS50089"/>
    </source>
</evidence>
<evidence type="ECO:0000256" key="1">
    <source>
        <dbReference type="ARBA" id="ARBA00022723"/>
    </source>
</evidence>
<evidence type="ECO:0000256" key="3">
    <source>
        <dbReference type="ARBA" id="ARBA00022833"/>
    </source>
</evidence>
<evidence type="ECO:0000313" key="8">
    <source>
        <dbReference type="RefSeq" id="XP_019623398.1"/>
    </source>
</evidence>
<evidence type="ECO:0000256" key="5">
    <source>
        <dbReference type="SAM" id="MobiDB-lite"/>
    </source>
</evidence>
<evidence type="ECO:0000256" key="4">
    <source>
        <dbReference type="PROSITE-ProRule" id="PRU00175"/>
    </source>
</evidence>
<keyword evidence="7" id="KW-1185">Reference proteome</keyword>
<dbReference type="PROSITE" id="PS50089">
    <property type="entry name" value="ZF_RING_2"/>
    <property type="match status" value="1"/>
</dbReference>
<gene>
    <name evidence="8" type="primary">LOC109469332</name>
</gene>
<dbReference type="Proteomes" id="UP000515135">
    <property type="component" value="Unplaced"/>
</dbReference>
<dbReference type="GeneID" id="109469332"/>
<sequence>MSSHQASHLRNVLMSRSAQFRQLEEERMVQRQQEEEERLRRQKEEEENRKRDEAEQEARRRRQEEETIRRINEFLARLAEREGERPATEEVVEEMKDSAFKLKVDSEEICAICQDGMRKGEKVIPFPCPAEHQFHEDCMFQFLAHGSSCPLCRHQVEHDTPVDEHALLGILQLLFT</sequence>
<keyword evidence="3" id="KW-0862">Zinc</keyword>
<dbReference type="InterPro" id="IPR001841">
    <property type="entry name" value="Znf_RING"/>
</dbReference>
<feature type="compositionally biased region" description="Polar residues" evidence="5">
    <location>
        <begin position="1"/>
        <end position="20"/>
    </location>
</feature>
<dbReference type="AlphaFoldDB" id="A0A6P4YG28"/>
<accession>A0A6P4YG28</accession>